<proteinExistence type="predicted"/>
<sequence length="208" mass="23779">MSEDIGIFIGTSILLVLLIFVPIWIGKTKKKNLSHKQKNWWLISHIFFIVIFIGGMLGTTLLALSTYFILGREQIYSAHLFIEFFDWFLIIPGGIGSFITGMWLAVRTNWGVTKYYWVMAKIGVTTAAILFGSVYMRIWIHTTVSGIFSNSIHPLQNPAYLYSRGMLFLGIVISFSMIIFLVVISYLKPWGKRQKKKNLQTNNLKGEA</sequence>
<feature type="transmembrane region" description="Helical" evidence="1">
    <location>
        <begin position="87"/>
        <end position="106"/>
    </location>
</feature>
<feature type="transmembrane region" description="Helical" evidence="1">
    <location>
        <begin position="46"/>
        <end position="67"/>
    </location>
</feature>
<feature type="transmembrane region" description="Helical" evidence="1">
    <location>
        <begin position="6"/>
        <end position="25"/>
    </location>
</feature>
<keyword evidence="1" id="KW-0812">Transmembrane</keyword>
<reference evidence="3" key="1">
    <citation type="journal article" date="2019" name="Int. J. Syst. Evol. Microbiol.">
        <title>The Global Catalogue of Microorganisms (GCM) 10K type strain sequencing project: providing services to taxonomists for standard genome sequencing and annotation.</title>
        <authorList>
            <consortium name="The Broad Institute Genomics Platform"/>
            <consortium name="The Broad Institute Genome Sequencing Center for Infectious Disease"/>
            <person name="Wu L."/>
            <person name="Ma J."/>
        </authorList>
    </citation>
    <scope>NUCLEOTIDE SEQUENCE [LARGE SCALE GENOMIC DNA]</scope>
    <source>
        <strain evidence="3">CGMCC 1.12295</strain>
    </source>
</reference>
<protein>
    <submittedName>
        <fullName evidence="2">DUF2269 domain-containing protein</fullName>
    </submittedName>
</protein>
<dbReference type="RefSeq" id="WP_380773958.1">
    <property type="nucleotide sequence ID" value="NZ_JBHUEO010000029.1"/>
</dbReference>
<organism evidence="2 3">
    <name type="scientific">Siminovitchia sediminis</name>
    <dbReference type="NCBI Taxonomy" id="1274353"/>
    <lineage>
        <taxon>Bacteria</taxon>
        <taxon>Bacillati</taxon>
        <taxon>Bacillota</taxon>
        <taxon>Bacilli</taxon>
        <taxon>Bacillales</taxon>
        <taxon>Bacillaceae</taxon>
        <taxon>Siminovitchia</taxon>
    </lineage>
</organism>
<evidence type="ECO:0000313" key="3">
    <source>
        <dbReference type="Proteomes" id="UP001597301"/>
    </source>
</evidence>
<feature type="transmembrane region" description="Helical" evidence="1">
    <location>
        <begin position="118"/>
        <end position="140"/>
    </location>
</feature>
<comment type="caution">
    <text evidence="2">The sequence shown here is derived from an EMBL/GenBank/DDBJ whole genome shotgun (WGS) entry which is preliminary data.</text>
</comment>
<keyword evidence="1" id="KW-1133">Transmembrane helix</keyword>
<accession>A0ABW4KG92</accession>
<keyword evidence="1" id="KW-0472">Membrane</keyword>
<gene>
    <name evidence="2" type="ORF">ACFSCZ_10875</name>
</gene>
<evidence type="ECO:0000313" key="2">
    <source>
        <dbReference type="EMBL" id="MFD1707234.1"/>
    </source>
</evidence>
<feature type="transmembrane region" description="Helical" evidence="1">
    <location>
        <begin position="160"/>
        <end position="187"/>
    </location>
</feature>
<dbReference type="EMBL" id="JBHUEO010000029">
    <property type="protein sequence ID" value="MFD1707234.1"/>
    <property type="molecule type" value="Genomic_DNA"/>
</dbReference>
<dbReference type="Proteomes" id="UP001597301">
    <property type="component" value="Unassembled WGS sequence"/>
</dbReference>
<name>A0ABW4KG92_9BACI</name>
<evidence type="ECO:0000256" key="1">
    <source>
        <dbReference type="SAM" id="Phobius"/>
    </source>
</evidence>
<keyword evidence="3" id="KW-1185">Reference proteome</keyword>